<evidence type="ECO:0000256" key="3">
    <source>
        <dbReference type="ARBA" id="ARBA00023014"/>
    </source>
</evidence>
<proteinExistence type="predicted"/>
<dbReference type="AlphaFoldDB" id="A0A6N4W5Y6"/>
<evidence type="ECO:0000256" key="1">
    <source>
        <dbReference type="ARBA" id="ARBA00022723"/>
    </source>
</evidence>
<organism evidence="5 6">
    <name type="scientific">Mycolicibacterium anyangense</name>
    <dbReference type="NCBI Taxonomy" id="1431246"/>
    <lineage>
        <taxon>Bacteria</taxon>
        <taxon>Bacillati</taxon>
        <taxon>Actinomycetota</taxon>
        <taxon>Actinomycetes</taxon>
        <taxon>Mycobacteriales</taxon>
        <taxon>Mycobacteriaceae</taxon>
        <taxon>Mycolicibacterium</taxon>
    </lineage>
</organism>
<keyword evidence="2" id="KW-0408">Iron</keyword>
<dbReference type="PROSITE" id="PS51379">
    <property type="entry name" value="4FE4S_FER_2"/>
    <property type="match status" value="2"/>
</dbReference>
<dbReference type="Pfam" id="PF17179">
    <property type="entry name" value="Fer4_22"/>
    <property type="match status" value="1"/>
</dbReference>
<dbReference type="PANTHER" id="PTHR40447:SF1">
    <property type="entry name" value="ANAEROBIC SULFITE REDUCTASE SUBUNIT A"/>
    <property type="match status" value="1"/>
</dbReference>
<dbReference type="PROSITE" id="PS00198">
    <property type="entry name" value="4FE4S_FER_1"/>
    <property type="match status" value="2"/>
</dbReference>
<accession>A0A6N4W5Y6</accession>
<dbReference type="PANTHER" id="PTHR40447">
    <property type="entry name" value="ANAEROBIC SULFITE REDUCTASE SUBUNIT A"/>
    <property type="match status" value="1"/>
</dbReference>
<evidence type="ECO:0000313" key="5">
    <source>
        <dbReference type="EMBL" id="BBZ76439.1"/>
    </source>
</evidence>
<dbReference type="InterPro" id="IPR017900">
    <property type="entry name" value="4Fe4S_Fe_S_CS"/>
</dbReference>
<feature type="domain" description="4Fe-4S ferredoxin-type" evidence="4">
    <location>
        <begin position="258"/>
        <end position="290"/>
    </location>
</feature>
<dbReference type="InterPro" id="IPR017896">
    <property type="entry name" value="4Fe4S_Fe-S-bd"/>
</dbReference>
<evidence type="ECO:0000256" key="2">
    <source>
        <dbReference type="ARBA" id="ARBA00023004"/>
    </source>
</evidence>
<reference evidence="5 6" key="1">
    <citation type="journal article" date="2019" name="Emerg. Microbes Infect.">
        <title>Comprehensive subspecies identification of 175 nontuberculous mycobacteria species based on 7547 genomic profiles.</title>
        <authorList>
            <person name="Matsumoto Y."/>
            <person name="Kinjo T."/>
            <person name="Motooka D."/>
            <person name="Nabeya D."/>
            <person name="Jung N."/>
            <person name="Uechi K."/>
            <person name="Horii T."/>
            <person name="Iida T."/>
            <person name="Fujita J."/>
            <person name="Nakamura S."/>
        </authorList>
    </citation>
    <scope>NUCLEOTIDE SEQUENCE [LARGE SCALE GENOMIC DNA]</scope>
    <source>
        <strain evidence="5 6">JCM 30275</strain>
    </source>
</reference>
<dbReference type="Proteomes" id="UP000467249">
    <property type="component" value="Chromosome"/>
</dbReference>
<dbReference type="EMBL" id="AP022620">
    <property type="protein sequence ID" value="BBZ76439.1"/>
    <property type="molecule type" value="Genomic_DNA"/>
</dbReference>
<dbReference type="GO" id="GO:0051536">
    <property type="term" value="F:iron-sulfur cluster binding"/>
    <property type="evidence" value="ECO:0007669"/>
    <property type="project" value="UniProtKB-KW"/>
</dbReference>
<gene>
    <name evidence="5" type="ORF">MANY_17760</name>
</gene>
<keyword evidence="6" id="KW-1185">Reference proteome</keyword>
<evidence type="ECO:0000259" key="4">
    <source>
        <dbReference type="PROSITE" id="PS51379"/>
    </source>
</evidence>
<keyword evidence="3" id="KW-0411">Iron-sulfur</keyword>
<name>A0A6N4W5Y6_9MYCO</name>
<sequence length="382" mass="40910">MPVRDDDSMATSDAVVLDGTGLHRLVEELGRRGYTVVGPTLRDNAIVLAELTSADDLPRGWGVDVAPGSYQLRRRDDSAVFGHSSGPQSWKQFLHRPRQKLWGCGADGVDAADGPEPRYALVGVHGCDLAGIGVLDRVLSGGAHPDGSYVGRRAPAFVIAVNCTEPGRLCFCASMDTGPACRSGYDLALTERLDGQEPSYLVETGSAAGADILAAVPHRAAGPAETESAAAQVAAAAHAMGRHMPETDLRRLLIEARESPHWEDVASRCLTCGNCTMVCPTCFCTSTTEVTDLTGEHAERWMEWASCFELDFTLVHEGPVRQSGPSRYRHWLTHKLSSWHDQFGSSGCVGCGRCIAWCPTGIDITEEMATFARLAGDPGDQG</sequence>
<protein>
    <submittedName>
        <fullName evidence="5">4Fe-4S ferredoxin</fullName>
    </submittedName>
</protein>
<dbReference type="GO" id="GO:0046872">
    <property type="term" value="F:metal ion binding"/>
    <property type="evidence" value="ECO:0007669"/>
    <property type="project" value="UniProtKB-KW"/>
</dbReference>
<evidence type="ECO:0000313" key="6">
    <source>
        <dbReference type="Proteomes" id="UP000467249"/>
    </source>
</evidence>
<dbReference type="KEGG" id="many:MANY_17760"/>
<feature type="domain" description="4Fe-4S ferredoxin-type" evidence="4">
    <location>
        <begin position="339"/>
        <end position="367"/>
    </location>
</feature>
<dbReference type="SUPFAM" id="SSF46548">
    <property type="entry name" value="alpha-helical ferredoxin"/>
    <property type="match status" value="1"/>
</dbReference>
<keyword evidence="1" id="KW-0479">Metal-binding</keyword>